<sequence length="559" mass="60069">MGYYESRDFAFALANSLPSAAPMGRFGSVSPSEVIDKVAADDPSLTVVDLANNPSFQNNPKEYTKKLCEALSGNTLVTEVNLGHCEIADESVPDIAAMLNKNTSVVTLNLEGNKLKSEGAGELARGLAHNKSLTALSLLNQTTIKAFGDGCLQEFMDAFDTNITLLKITWRLDSRKSFALNKLITRNNEILRRVNSGRSYDELLPSALKGSTIEPSATTPEEAPRDSLDEESTKEKPEAAAEDPGTPVSGGSPRSRASSRSRTSSIGEALSNVGRRLSKMFTGPPTDVESSSDSPPGDDKETQDDADSHATGDQAPAQAPAPEVKRRRSSFAGQVVSGVGAVVAAPVKTVGKLTSRFSGGAENKRTLSVSVKDSVALLTNNDPNTTTLDLSNSAVFQMKSQEFCDQIGEALATNTTITDLNLSKNEISDMGVSSIVKGLTVNKSLITLNLEGNRIRSEGAEEISKGLAQNTTLRSISLFNQTNTKAFGDATLQAFIDMFETNVTLLKITWRLDSRKSFALNKLITRNNEIDRRLKAGRDYLDILPEKLKENPPTLTPSS</sequence>
<comment type="subcellular location">
    <subcellularLocation>
        <location evidence="1">Cytoplasm</location>
        <location evidence="1">Cytoskeleton</location>
        <location evidence="1">Cilium axoneme</location>
    </subcellularLocation>
</comment>
<dbReference type="EMBL" id="LGRX02007488">
    <property type="protein sequence ID" value="KAK3274900.1"/>
    <property type="molecule type" value="Genomic_DNA"/>
</dbReference>
<name>A0AAE0GAX8_9CHLO</name>
<reference evidence="5 6" key="1">
    <citation type="journal article" date="2015" name="Genome Biol. Evol.">
        <title>Comparative Genomics of a Bacterivorous Green Alga Reveals Evolutionary Causalities and Consequences of Phago-Mixotrophic Mode of Nutrition.</title>
        <authorList>
            <person name="Burns J.A."/>
            <person name="Paasch A."/>
            <person name="Narechania A."/>
            <person name="Kim E."/>
        </authorList>
    </citation>
    <scope>NUCLEOTIDE SEQUENCE [LARGE SCALE GENOMIC DNA]</scope>
    <source>
        <strain evidence="5 6">PLY_AMNH</strain>
    </source>
</reference>
<evidence type="ECO:0000313" key="5">
    <source>
        <dbReference type="EMBL" id="KAK3274900.1"/>
    </source>
</evidence>
<dbReference type="InterPro" id="IPR004934">
    <property type="entry name" value="TMOD"/>
</dbReference>
<feature type="compositionally biased region" description="Basic and acidic residues" evidence="4">
    <location>
        <begin position="222"/>
        <end position="239"/>
    </location>
</feature>
<dbReference type="Pfam" id="PF13516">
    <property type="entry name" value="LRR_6"/>
    <property type="match status" value="4"/>
</dbReference>
<dbReference type="GO" id="GO:0005930">
    <property type="term" value="C:axoneme"/>
    <property type="evidence" value="ECO:0007669"/>
    <property type="project" value="UniProtKB-SubCell"/>
</dbReference>
<evidence type="ECO:0000256" key="3">
    <source>
        <dbReference type="ARBA" id="ARBA00023212"/>
    </source>
</evidence>
<protein>
    <submittedName>
        <fullName evidence="5">Uncharacterized protein</fullName>
    </submittedName>
</protein>
<dbReference type="InterPro" id="IPR001611">
    <property type="entry name" value="Leu-rich_rpt"/>
</dbReference>
<accession>A0AAE0GAX8</accession>
<dbReference type="PANTHER" id="PTHR10901">
    <property type="entry name" value="TROPOMODULIN"/>
    <property type="match status" value="1"/>
</dbReference>
<dbReference type="Gene3D" id="3.80.10.10">
    <property type="entry name" value="Ribonuclease Inhibitor"/>
    <property type="match status" value="2"/>
</dbReference>
<dbReference type="AlphaFoldDB" id="A0AAE0GAX8"/>
<keyword evidence="6" id="KW-1185">Reference proteome</keyword>
<evidence type="ECO:0000256" key="2">
    <source>
        <dbReference type="ARBA" id="ARBA00022490"/>
    </source>
</evidence>
<dbReference type="GO" id="GO:0007015">
    <property type="term" value="P:actin filament organization"/>
    <property type="evidence" value="ECO:0007669"/>
    <property type="project" value="TreeGrafter"/>
</dbReference>
<dbReference type="InterPro" id="IPR032675">
    <property type="entry name" value="LRR_dom_sf"/>
</dbReference>
<dbReference type="SUPFAM" id="SSF52047">
    <property type="entry name" value="RNI-like"/>
    <property type="match status" value="2"/>
</dbReference>
<organism evidence="5 6">
    <name type="scientific">Cymbomonas tetramitiformis</name>
    <dbReference type="NCBI Taxonomy" id="36881"/>
    <lineage>
        <taxon>Eukaryota</taxon>
        <taxon>Viridiplantae</taxon>
        <taxon>Chlorophyta</taxon>
        <taxon>Pyramimonadophyceae</taxon>
        <taxon>Pyramimonadales</taxon>
        <taxon>Pyramimonadaceae</taxon>
        <taxon>Cymbomonas</taxon>
    </lineage>
</organism>
<evidence type="ECO:0000256" key="4">
    <source>
        <dbReference type="SAM" id="MobiDB-lite"/>
    </source>
</evidence>
<keyword evidence="3" id="KW-0206">Cytoskeleton</keyword>
<keyword evidence="2" id="KW-0963">Cytoplasm</keyword>
<dbReference type="PANTHER" id="PTHR10901:SF6">
    <property type="entry name" value="TROPOMODULIN, ISOFORM N"/>
    <property type="match status" value="1"/>
</dbReference>
<proteinExistence type="predicted"/>
<dbReference type="SMART" id="SM00368">
    <property type="entry name" value="LRR_RI"/>
    <property type="match status" value="4"/>
</dbReference>
<comment type="caution">
    <text evidence="5">The sequence shown here is derived from an EMBL/GenBank/DDBJ whole genome shotgun (WGS) entry which is preliminary data.</text>
</comment>
<dbReference type="GO" id="GO:0005523">
    <property type="term" value="F:tropomyosin binding"/>
    <property type="evidence" value="ECO:0007669"/>
    <property type="project" value="InterPro"/>
</dbReference>
<feature type="compositionally biased region" description="Low complexity" evidence="4">
    <location>
        <begin position="249"/>
        <end position="267"/>
    </location>
</feature>
<dbReference type="Proteomes" id="UP001190700">
    <property type="component" value="Unassembled WGS sequence"/>
</dbReference>
<feature type="region of interest" description="Disordered" evidence="4">
    <location>
        <begin position="206"/>
        <end position="329"/>
    </location>
</feature>
<dbReference type="GO" id="GO:0051694">
    <property type="term" value="P:pointed-end actin filament capping"/>
    <property type="evidence" value="ECO:0007669"/>
    <property type="project" value="InterPro"/>
</dbReference>
<evidence type="ECO:0000313" key="6">
    <source>
        <dbReference type="Proteomes" id="UP001190700"/>
    </source>
</evidence>
<gene>
    <name evidence="5" type="ORF">CYMTET_16943</name>
</gene>
<evidence type="ECO:0000256" key="1">
    <source>
        <dbReference type="ARBA" id="ARBA00004430"/>
    </source>
</evidence>